<evidence type="ECO:0000259" key="1">
    <source>
        <dbReference type="Pfam" id="PF01261"/>
    </source>
</evidence>
<dbReference type="GO" id="GO:0016853">
    <property type="term" value="F:isomerase activity"/>
    <property type="evidence" value="ECO:0007669"/>
    <property type="project" value="UniProtKB-KW"/>
</dbReference>
<proteinExistence type="predicted"/>
<keyword evidence="3" id="KW-1185">Reference proteome</keyword>
<dbReference type="Proteomes" id="UP000295578">
    <property type="component" value="Unassembled WGS sequence"/>
</dbReference>
<dbReference type="Pfam" id="PF01261">
    <property type="entry name" value="AP_endonuc_2"/>
    <property type="match status" value="1"/>
</dbReference>
<accession>A0A4R5BW76</accession>
<dbReference type="EMBL" id="SMKY01000011">
    <property type="protein sequence ID" value="TDD89620.1"/>
    <property type="molecule type" value="Genomic_DNA"/>
</dbReference>
<evidence type="ECO:0000313" key="2">
    <source>
        <dbReference type="EMBL" id="TDD89620.1"/>
    </source>
</evidence>
<dbReference type="InterPro" id="IPR050312">
    <property type="entry name" value="IolE/XylAMocC-like"/>
</dbReference>
<dbReference type="SUPFAM" id="SSF51658">
    <property type="entry name" value="Xylose isomerase-like"/>
    <property type="match status" value="1"/>
</dbReference>
<protein>
    <submittedName>
        <fullName evidence="2">Sugar phosphate isomerase/epimerase</fullName>
    </submittedName>
</protein>
<name>A0A4R5BW76_9ACTN</name>
<reference evidence="2 3" key="1">
    <citation type="submission" date="2019-03" db="EMBL/GenBank/DDBJ databases">
        <title>Draft genome sequences of novel Actinobacteria.</title>
        <authorList>
            <person name="Sahin N."/>
            <person name="Ay H."/>
            <person name="Saygin H."/>
        </authorList>
    </citation>
    <scope>NUCLEOTIDE SEQUENCE [LARGE SCALE GENOMIC DNA]</scope>
    <source>
        <strain evidence="2 3">DSM 45941</strain>
    </source>
</reference>
<dbReference type="InterPro" id="IPR013022">
    <property type="entry name" value="Xyl_isomerase-like_TIM-brl"/>
</dbReference>
<dbReference type="OrthoDB" id="9815124at2"/>
<gene>
    <name evidence="2" type="ORF">E1293_04495</name>
</gene>
<dbReference type="PANTHER" id="PTHR12110">
    <property type="entry name" value="HYDROXYPYRUVATE ISOMERASE"/>
    <property type="match status" value="1"/>
</dbReference>
<feature type="domain" description="Xylose isomerase-like TIM barrel" evidence="1">
    <location>
        <begin position="76"/>
        <end position="310"/>
    </location>
</feature>
<sequence>MTGPCHGRPKSVTMISRLPGQAARCQVAGGGRGGIPDAGAVREKGAAMGREQPDGLGFRCSVGGDRADPAVTRQLAAAQWLGWDAIDLHRAGGLPLADLPGHGFRRLADLLAAREVRVTCVDSGLTGWDRPDGGPFFEDLDRLRILAARCAVLGADRVRLARSVPSGTRAGDGTLDRYGLLGRLRILALRAAEAGLTLVYDHDGDGTLVPDLLDEVASPALRTLFDTGARLADGRDSYDDLRRAPERVGHVRVADGLPGLKTPVRTLPGDGICRVPECLSLLAEQGYGGSLSIGTGLPDRRPAGAGHPAEAVLHGRRLMRLIRTRERTRENS</sequence>
<dbReference type="AlphaFoldDB" id="A0A4R5BW76"/>
<dbReference type="InterPro" id="IPR036237">
    <property type="entry name" value="Xyl_isomerase-like_sf"/>
</dbReference>
<evidence type="ECO:0000313" key="3">
    <source>
        <dbReference type="Proteomes" id="UP000295578"/>
    </source>
</evidence>
<keyword evidence="2" id="KW-0413">Isomerase</keyword>
<dbReference type="PANTHER" id="PTHR12110:SF21">
    <property type="entry name" value="XYLOSE ISOMERASE-LIKE TIM BARREL DOMAIN-CONTAINING PROTEIN"/>
    <property type="match status" value="1"/>
</dbReference>
<organism evidence="2 3">
    <name type="scientific">Actinomadura darangshiensis</name>
    <dbReference type="NCBI Taxonomy" id="705336"/>
    <lineage>
        <taxon>Bacteria</taxon>
        <taxon>Bacillati</taxon>
        <taxon>Actinomycetota</taxon>
        <taxon>Actinomycetes</taxon>
        <taxon>Streptosporangiales</taxon>
        <taxon>Thermomonosporaceae</taxon>
        <taxon>Actinomadura</taxon>
    </lineage>
</organism>
<dbReference type="Gene3D" id="3.20.20.150">
    <property type="entry name" value="Divalent-metal-dependent TIM barrel enzymes"/>
    <property type="match status" value="1"/>
</dbReference>
<comment type="caution">
    <text evidence="2">The sequence shown here is derived from an EMBL/GenBank/DDBJ whole genome shotgun (WGS) entry which is preliminary data.</text>
</comment>